<sequence length="201" mass="24241">MTRKNNTTLVFIVNILTFFTLYHKKKIVISFLIKYFIKTSYFYKILPLKFKSQTSFFMDVMTLDSCKNSFLFLASWSSQCWRRMYDHLISNFLPNDANVIRFKVDLYHSAIQSNATSHKPNHNRINNYTNQSNDHTNYCATYHTNYQKIYYRTNRDHKYGLPKAYAHSVLCKNNDWDITWCKFQLISIYLFFNEKNKQKKC</sequence>
<protein>
    <submittedName>
        <fullName evidence="2">Uncharacterized protein</fullName>
    </submittedName>
</protein>
<keyword evidence="3" id="KW-1185">Reference proteome</keyword>
<reference evidence="2 3" key="1">
    <citation type="journal article" date="2013" name="Curr. Biol.">
        <title>The Genome of the Foraminiferan Reticulomyxa filosa.</title>
        <authorList>
            <person name="Glockner G."/>
            <person name="Hulsmann N."/>
            <person name="Schleicher M."/>
            <person name="Noegel A.A."/>
            <person name="Eichinger L."/>
            <person name="Gallinger C."/>
            <person name="Pawlowski J."/>
            <person name="Sierra R."/>
            <person name="Euteneuer U."/>
            <person name="Pillet L."/>
            <person name="Moustafa A."/>
            <person name="Platzer M."/>
            <person name="Groth M."/>
            <person name="Szafranski K."/>
            <person name="Schliwa M."/>
        </authorList>
    </citation>
    <scope>NUCLEOTIDE SEQUENCE [LARGE SCALE GENOMIC DNA]</scope>
</reference>
<comment type="caution">
    <text evidence="2">The sequence shown here is derived from an EMBL/GenBank/DDBJ whole genome shotgun (WGS) entry which is preliminary data.</text>
</comment>
<gene>
    <name evidence="2" type="ORF">RFI_20232</name>
</gene>
<dbReference type="EMBL" id="ASPP01017263">
    <property type="protein sequence ID" value="ETO17101.1"/>
    <property type="molecule type" value="Genomic_DNA"/>
</dbReference>
<feature type="transmembrane region" description="Helical" evidence="1">
    <location>
        <begin position="6"/>
        <end position="22"/>
    </location>
</feature>
<evidence type="ECO:0000256" key="1">
    <source>
        <dbReference type="SAM" id="Phobius"/>
    </source>
</evidence>
<keyword evidence="1" id="KW-0812">Transmembrane</keyword>
<accession>X6MTU9</accession>
<dbReference type="AlphaFoldDB" id="X6MTU9"/>
<evidence type="ECO:0000313" key="2">
    <source>
        <dbReference type="EMBL" id="ETO17101.1"/>
    </source>
</evidence>
<proteinExistence type="predicted"/>
<keyword evidence="1" id="KW-1133">Transmembrane helix</keyword>
<dbReference type="Proteomes" id="UP000023152">
    <property type="component" value="Unassembled WGS sequence"/>
</dbReference>
<organism evidence="2 3">
    <name type="scientific">Reticulomyxa filosa</name>
    <dbReference type="NCBI Taxonomy" id="46433"/>
    <lineage>
        <taxon>Eukaryota</taxon>
        <taxon>Sar</taxon>
        <taxon>Rhizaria</taxon>
        <taxon>Retaria</taxon>
        <taxon>Foraminifera</taxon>
        <taxon>Monothalamids</taxon>
        <taxon>Reticulomyxidae</taxon>
        <taxon>Reticulomyxa</taxon>
    </lineage>
</organism>
<evidence type="ECO:0000313" key="3">
    <source>
        <dbReference type="Proteomes" id="UP000023152"/>
    </source>
</evidence>
<keyword evidence="1" id="KW-0472">Membrane</keyword>
<name>X6MTU9_RETFI</name>